<evidence type="ECO:0000256" key="1">
    <source>
        <dbReference type="SAM" id="Phobius"/>
    </source>
</evidence>
<feature type="transmembrane region" description="Helical" evidence="1">
    <location>
        <begin position="145"/>
        <end position="167"/>
    </location>
</feature>
<keyword evidence="1" id="KW-0812">Transmembrane</keyword>
<feature type="transmembrane region" description="Helical" evidence="1">
    <location>
        <begin position="179"/>
        <end position="200"/>
    </location>
</feature>
<gene>
    <name evidence="2" type="ORF">DLJ74_14220</name>
</gene>
<protein>
    <submittedName>
        <fullName evidence="2">Uncharacterized protein</fullName>
    </submittedName>
</protein>
<keyword evidence="1" id="KW-1133">Transmembrane helix</keyword>
<feature type="transmembrane region" description="Helical" evidence="1">
    <location>
        <begin position="277"/>
        <end position="299"/>
    </location>
</feature>
<evidence type="ECO:0000313" key="2">
    <source>
        <dbReference type="EMBL" id="PWU67613.1"/>
    </source>
</evidence>
<keyword evidence="1" id="KW-0472">Membrane</keyword>
<comment type="caution">
    <text evidence="2">The sequence shown here is derived from an EMBL/GenBank/DDBJ whole genome shotgun (WGS) entry which is preliminary data.</text>
</comment>
<dbReference type="EMBL" id="QGTD01000013">
    <property type="protein sequence ID" value="PWU67613.1"/>
    <property type="molecule type" value="Genomic_DNA"/>
</dbReference>
<feature type="transmembrane region" description="Helical" evidence="1">
    <location>
        <begin position="110"/>
        <end position="133"/>
    </location>
</feature>
<organism evidence="2 3">
    <name type="scientific">Gracilibacillus dipsosauri</name>
    <dbReference type="NCBI Taxonomy" id="178340"/>
    <lineage>
        <taxon>Bacteria</taxon>
        <taxon>Bacillati</taxon>
        <taxon>Bacillota</taxon>
        <taxon>Bacilli</taxon>
        <taxon>Bacillales</taxon>
        <taxon>Bacillaceae</taxon>
        <taxon>Gracilibacillus</taxon>
    </lineage>
</organism>
<feature type="transmembrane region" description="Helical" evidence="1">
    <location>
        <begin position="362"/>
        <end position="380"/>
    </location>
</feature>
<dbReference type="RefSeq" id="WP_109984967.1">
    <property type="nucleotide sequence ID" value="NZ_QGTD01000013.1"/>
</dbReference>
<keyword evidence="3" id="KW-1185">Reference proteome</keyword>
<feature type="transmembrane region" description="Helical" evidence="1">
    <location>
        <begin position="244"/>
        <end position="265"/>
    </location>
</feature>
<dbReference type="OrthoDB" id="5245199at2"/>
<accession>A0A317KWE7</accession>
<sequence length="411" mass="47360">MNNSFSHVNIKLALAFILTSLLGLVASQFILFWNSEWLIHGYFRIPSLWMAFHLLILGFAVMVVMGAMYQMIPVVLLTPIWNERFGFYQYIITISGILILSIQLGLKPSIAFYGGAITIIGILMFLFQMYLTIKAQKQKNRITGLVVGALTFLFLTIIAGFLLAWNIGNGEILRHESIFSSHLLFGLTGWFTLLIIGFSYKLVPMFSLAHGFSMRWIKKAYFIYLLGMFFLILSFWMNDSTLSQIGWLLLWIGFTLFLLDIREMLAKRLRRQLDRSFRFALMAIYFGSVIHFLAFIVSLMKANAVIWGVLIYLYIMTWIIFSILGYLKKIVPVLWWTLKYDKKIGKEQVPALKDLINEKNDIIIYCSFLIGIVGTVIAFLTENILLMQVFQGLLFVSIVLYGITIIQILRK</sequence>
<dbReference type="Gene3D" id="1.20.210.10">
    <property type="entry name" value="Cytochrome c oxidase-like, subunit I domain"/>
    <property type="match status" value="1"/>
</dbReference>
<reference evidence="2 3" key="1">
    <citation type="submission" date="2018-05" db="EMBL/GenBank/DDBJ databases">
        <title>Genomic analysis of Gracilibacillus dipsosauri DD1 reveals novel features of a salt-tolerant amylase.</title>
        <authorList>
            <person name="Deutch C.E."/>
            <person name="Yang S."/>
        </authorList>
    </citation>
    <scope>NUCLEOTIDE SEQUENCE [LARGE SCALE GENOMIC DNA]</scope>
    <source>
        <strain evidence="2 3">DD1</strain>
    </source>
</reference>
<name>A0A317KWE7_9BACI</name>
<dbReference type="SUPFAM" id="SSF81442">
    <property type="entry name" value="Cytochrome c oxidase subunit I-like"/>
    <property type="match status" value="1"/>
</dbReference>
<feature type="transmembrane region" description="Helical" evidence="1">
    <location>
        <begin position="386"/>
        <end position="409"/>
    </location>
</feature>
<feature type="transmembrane region" description="Helical" evidence="1">
    <location>
        <begin position="53"/>
        <end position="78"/>
    </location>
</feature>
<dbReference type="AlphaFoldDB" id="A0A317KWE7"/>
<dbReference type="InterPro" id="IPR036927">
    <property type="entry name" value="Cyt_c_oxase-like_su1_sf"/>
</dbReference>
<evidence type="ECO:0000313" key="3">
    <source>
        <dbReference type="Proteomes" id="UP000245624"/>
    </source>
</evidence>
<feature type="transmembrane region" description="Helical" evidence="1">
    <location>
        <begin position="221"/>
        <end position="238"/>
    </location>
</feature>
<dbReference type="Proteomes" id="UP000245624">
    <property type="component" value="Unassembled WGS sequence"/>
</dbReference>
<feature type="transmembrane region" description="Helical" evidence="1">
    <location>
        <begin position="12"/>
        <end position="33"/>
    </location>
</feature>
<feature type="transmembrane region" description="Helical" evidence="1">
    <location>
        <begin position="85"/>
        <end position="104"/>
    </location>
</feature>
<feature type="transmembrane region" description="Helical" evidence="1">
    <location>
        <begin position="305"/>
        <end position="327"/>
    </location>
</feature>
<proteinExistence type="predicted"/>